<dbReference type="PANTHER" id="PTHR46663">
    <property type="entry name" value="DIGUANYLATE CYCLASE DGCT-RELATED"/>
    <property type="match status" value="1"/>
</dbReference>
<reference evidence="3" key="1">
    <citation type="submission" date="2022-01" db="EMBL/GenBank/DDBJ databases">
        <title>Pseudomonas sp. nov. isolated from Antarctic regolith.</title>
        <authorList>
            <person name="Novakova D."/>
            <person name="Sedlar K."/>
        </authorList>
    </citation>
    <scope>NUCLEOTIDE SEQUENCE</scope>
    <source>
        <strain evidence="3">P2647</strain>
    </source>
</reference>
<keyword evidence="1" id="KW-0175">Coiled coil</keyword>
<dbReference type="Proteomes" id="UP001162905">
    <property type="component" value="Unassembled WGS sequence"/>
</dbReference>
<evidence type="ECO:0000313" key="4">
    <source>
        <dbReference type="Proteomes" id="UP001162905"/>
    </source>
</evidence>
<accession>A0ABS9I771</accession>
<dbReference type="InterPro" id="IPR029787">
    <property type="entry name" value="Nucleotide_cyclase"/>
</dbReference>
<dbReference type="EMBL" id="JAKJXH010000015">
    <property type="protein sequence ID" value="MCF7543605.1"/>
    <property type="molecule type" value="Genomic_DNA"/>
</dbReference>
<name>A0ABS9I771_9PSED</name>
<protein>
    <submittedName>
        <fullName evidence="3">GGDEF domain-containing protein</fullName>
    </submittedName>
</protein>
<sequence length="249" mass="26975">MSAGPIFRALEEANRQLATVEQQILEARIALVMLEQDLQSARRHMKPRVEAEQLLEANGKLVAAALSAQTHAEQANRELFEMARTSQLDALTGLPNRNLFSDRIVHAIAVAKRRVGGLALLFLDLNEFKRINDTLGHSVGDEALIQTALCLTNTVREADTVARYGGDEFLVLLTDVSRHADALVVADKIINTLATPGIIGIHGLRLTCSIGISLYPDDGEDPQTLIDCADAAMYLAKGHGSGIEIYAPS</sequence>
<dbReference type="CDD" id="cd01949">
    <property type="entry name" value="GGDEF"/>
    <property type="match status" value="1"/>
</dbReference>
<evidence type="ECO:0000256" key="1">
    <source>
        <dbReference type="SAM" id="Coils"/>
    </source>
</evidence>
<dbReference type="InterPro" id="IPR043128">
    <property type="entry name" value="Rev_trsase/Diguanyl_cyclase"/>
</dbReference>
<dbReference type="SMART" id="SM00267">
    <property type="entry name" value="GGDEF"/>
    <property type="match status" value="1"/>
</dbReference>
<organism evidence="3 4">
    <name type="scientific">Pseudomonas petrae</name>
    <dbReference type="NCBI Taxonomy" id="2912190"/>
    <lineage>
        <taxon>Bacteria</taxon>
        <taxon>Pseudomonadati</taxon>
        <taxon>Pseudomonadota</taxon>
        <taxon>Gammaproteobacteria</taxon>
        <taxon>Pseudomonadales</taxon>
        <taxon>Pseudomonadaceae</taxon>
        <taxon>Pseudomonas</taxon>
    </lineage>
</organism>
<comment type="caution">
    <text evidence="3">The sequence shown here is derived from an EMBL/GenBank/DDBJ whole genome shotgun (WGS) entry which is preliminary data.</text>
</comment>
<dbReference type="PANTHER" id="PTHR46663:SF2">
    <property type="entry name" value="GGDEF DOMAIN-CONTAINING PROTEIN"/>
    <property type="match status" value="1"/>
</dbReference>
<evidence type="ECO:0000259" key="2">
    <source>
        <dbReference type="PROSITE" id="PS50887"/>
    </source>
</evidence>
<feature type="domain" description="GGDEF" evidence="2">
    <location>
        <begin position="116"/>
        <end position="248"/>
    </location>
</feature>
<dbReference type="PROSITE" id="PS50887">
    <property type="entry name" value="GGDEF"/>
    <property type="match status" value="1"/>
</dbReference>
<evidence type="ECO:0000313" key="3">
    <source>
        <dbReference type="EMBL" id="MCF7543605.1"/>
    </source>
</evidence>
<feature type="coiled-coil region" evidence="1">
    <location>
        <begin position="10"/>
        <end position="37"/>
    </location>
</feature>
<dbReference type="Pfam" id="PF00990">
    <property type="entry name" value="GGDEF"/>
    <property type="match status" value="1"/>
</dbReference>
<proteinExistence type="predicted"/>
<dbReference type="SUPFAM" id="SSF55073">
    <property type="entry name" value="Nucleotide cyclase"/>
    <property type="match status" value="1"/>
</dbReference>
<keyword evidence="4" id="KW-1185">Reference proteome</keyword>
<dbReference type="Gene3D" id="3.30.70.270">
    <property type="match status" value="1"/>
</dbReference>
<dbReference type="InterPro" id="IPR052163">
    <property type="entry name" value="DGC-Regulatory_Protein"/>
</dbReference>
<dbReference type="InterPro" id="IPR000160">
    <property type="entry name" value="GGDEF_dom"/>
</dbReference>
<gene>
    <name evidence="3" type="ORF">L4G47_15465</name>
</gene>
<dbReference type="NCBIfam" id="TIGR00254">
    <property type="entry name" value="GGDEF"/>
    <property type="match status" value="1"/>
</dbReference>
<dbReference type="RefSeq" id="WP_237253074.1">
    <property type="nucleotide sequence ID" value="NZ_JAKJXE010000009.1"/>
</dbReference>